<keyword evidence="2" id="KW-0732">Signal</keyword>
<dbReference type="AlphaFoldDB" id="A0A4P9X8T4"/>
<feature type="signal peptide" evidence="2">
    <location>
        <begin position="1"/>
        <end position="19"/>
    </location>
</feature>
<feature type="transmembrane region" description="Helical" evidence="1">
    <location>
        <begin position="205"/>
        <end position="229"/>
    </location>
</feature>
<keyword evidence="1" id="KW-0472">Membrane</keyword>
<reference evidence="4" key="1">
    <citation type="journal article" date="2018" name="Nat. Microbiol.">
        <title>Leveraging single-cell genomics to expand the fungal tree of life.</title>
        <authorList>
            <person name="Ahrendt S.R."/>
            <person name="Quandt C.A."/>
            <person name="Ciobanu D."/>
            <person name="Clum A."/>
            <person name="Salamov A."/>
            <person name="Andreopoulos B."/>
            <person name="Cheng J.F."/>
            <person name="Woyke T."/>
            <person name="Pelin A."/>
            <person name="Henrissat B."/>
            <person name="Reynolds N.K."/>
            <person name="Benny G.L."/>
            <person name="Smith M.E."/>
            <person name="James T.Y."/>
            <person name="Grigoriev I.V."/>
        </authorList>
    </citation>
    <scope>NUCLEOTIDE SEQUENCE [LARGE SCALE GENOMIC DNA]</scope>
    <source>
        <strain evidence="4">ATCC 52028</strain>
    </source>
</reference>
<dbReference type="Proteomes" id="UP000274922">
    <property type="component" value="Unassembled WGS sequence"/>
</dbReference>
<dbReference type="EMBL" id="ML014164">
    <property type="protein sequence ID" value="RKP01696.1"/>
    <property type="molecule type" value="Genomic_DNA"/>
</dbReference>
<feature type="transmembrane region" description="Helical" evidence="1">
    <location>
        <begin position="177"/>
        <end position="198"/>
    </location>
</feature>
<evidence type="ECO:0000313" key="4">
    <source>
        <dbReference type="Proteomes" id="UP000274922"/>
    </source>
</evidence>
<evidence type="ECO:0000256" key="1">
    <source>
        <dbReference type="SAM" id="Phobius"/>
    </source>
</evidence>
<accession>A0A4P9X8T4</accession>
<keyword evidence="4" id="KW-1185">Reference proteome</keyword>
<proteinExistence type="predicted"/>
<gene>
    <name evidence="3" type="ORF">CXG81DRAFT_25665</name>
</gene>
<name>A0A4P9X8T4_9FUNG</name>
<organism evidence="3 4">
    <name type="scientific">Caulochytrium protostelioides</name>
    <dbReference type="NCBI Taxonomy" id="1555241"/>
    <lineage>
        <taxon>Eukaryota</taxon>
        <taxon>Fungi</taxon>
        <taxon>Fungi incertae sedis</taxon>
        <taxon>Chytridiomycota</taxon>
        <taxon>Chytridiomycota incertae sedis</taxon>
        <taxon>Chytridiomycetes</taxon>
        <taxon>Caulochytriales</taxon>
        <taxon>Caulochytriaceae</taxon>
        <taxon>Caulochytrium</taxon>
    </lineage>
</organism>
<protein>
    <submittedName>
        <fullName evidence="3">Uncharacterized protein</fullName>
    </submittedName>
</protein>
<evidence type="ECO:0000256" key="2">
    <source>
        <dbReference type="SAM" id="SignalP"/>
    </source>
</evidence>
<keyword evidence="1" id="KW-0812">Transmembrane</keyword>
<feature type="chain" id="PRO_5020364363" evidence="2">
    <location>
        <begin position="20"/>
        <end position="261"/>
    </location>
</feature>
<evidence type="ECO:0000313" key="3">
    <source>
        <dbReference type="EMBL" id="RKP01696.1"/>
    </source>
</evidence>
<keyword evidence="1" id="KW-1133">Transmembrane helix</keyword>
<sequence length="261" mass="28162">MYMLIPSVVALLAAQLALAAPQETTSDAPDVQWARDVAKVTFSRTTPALAEKEYHISQFLATDSGIRNLLVQQESHPSLAHLDQETRRDGLNALHQLVTSPTTCHLAIVALRDAALSAADVSGPNADAWTDEQADGAAHDAHDRFSQSLSVHLEKPEQIKGLAQANSNKLAIRSKPILGGLGCLAVSALLTGAIVWSISRWTGRFWLWLTEGWGVLALVAGTLGVWIVMYKIVSKIVGYPAKPPPVAYRSVKTHTRHVSAI</sequence>